<feature type="signal peptide" evidence="4">
    <location>
        <begin position="1"/>
        <end position="22"/>
    </location>
</feature>
<sequence length="405" mass="43213">MRLAKLSLVAIVVAGLASSAFAASTTLEDAFKNGKVSGEFRAYYFSKTDSAGNNREDLFTTGILLNYKTDTLYGLGANFTAQGNASPFATDADKVRFNSDEYGTGAVLSEAYLSYTLGKTTAQIGRMFIDTPLVSSSGSRMTKEAFEGVTVVNTDLPNTTLIAGYVQKFQSRTDGKGNVGKFTKSFATGSADAVDLDNGAYTLVVINKSIPGLTLTGAYAYADVEDVDGIHLGYVEALYTGKAGDFGYTLAAQDYYNSFKNAAGFADDSINAYGLKAGLSFKGLNGYVAYSKTSNDDVASGNIISGLGNGADLLYTDPVFSTPGYQKNTDTYAVDLNYDITAAANVGARYVESDFNDNTKGSYTSLYASYKFDGALKNFKLGAEFESKGKDKDGDQLRFKANYKF</sequence>
<dbReference type="AlphaFoldDB" id="A0A290HGS1"/>
<comment type="similarity">
    <text evidence="1">Belongs to the outer membrane porin (Opr) (TC 1.B.25) family.</text>
</comment>
<evidence type="ECO:0000256" key="4">
    <source>
        <dbReference type="SAM" id="SignalP"/>
    </source>
</evidence>
<keyword evidence="3 4" id="KW-0732">Signal</keyword>
<dbReference type="Proteomes" id="UP000217349">
    <property type="component" value="Chromosome"/>
</dbReference>
<keyword evidence="2" id="KW-0813">Transport</keyword>
<name>A0A290HGS1_9BACT</name>
<evidence type="ECO:0000313" key="6">
    <source>
        <dbReference type="Proteomes" id="UP000217349"/>
    </source>
</evidence>
<dbReference type="Pfam" id="PF03573">
    <property type="entry name" value="OprD"/>
    <property type="match status" value="1"/>
</dbReference>
<gene>
    <name evidence="5" type="ORF">SJPD1_2533</name>
</gene>
<dbReference type="EMBL" id="CP023275">
    <property type="protein sequence ID" value="ATB70627.1"/>
    <property type="molecule type" value="Genomic_DNA"/>
</dbReference>
<evidence type="ECO:0000313" key="5">
    <source>
        <dbReference type="EMBL" id="ATB70627.1"/>
    </source>
</evidence>
<dbReference type="InterPro" id="IPR023614">
    <property type="entry name" value="Porin_dom_sf"/>
</dbReference>
<dbReference type="RefSeq" id="WP_096047453.1">
    <property type="nucleotide sequence ID" value="NZ_CP023275.1"/>
</dbReference>
<dbReference type="SUPFAM" id="SSF56935">
    <property type="entry name" value="Porins"/>
    <property type="match status" value="1"/>
</dbReference>
<dbReference type="Gene3D" id="2.40.160.10">
    <property type="entry name" value="Porin"/>
    <property type="match status" value="1"/>
</dbReference>
<proteinExistence type="inferred from homology"/>
<dbReference type="OrthoDB" id="9125at2"/>
<dbReference type="KEGG" id="sulj:SJPD1_2533"/>
<evidence type="ECO:0000256" key="2">
    <source>
        <dbReference type="ARBA" id="ARBA00022448"/>
    </source>
</evidence>
<dbReference type="InterPro" id="IPR005318">
    <property type="entry name" value="OM_porin_bac"/>
</dbReference>
<evidence type="ECO:0000256" key="1">
    <source>
        <dbReference type="ARBA" id="ARBA00009075"/>
    </source>
</evidence>
<feature type="chain" id="PRO_5012267833" evidence="4">
    <location>
        <begin position="23"/>
        <end position="405"/>
    </location>
</feature>
<protein>
    <submittedName>
        <fullName evidence="5">Outer membrane porin</fullName>
    </submittedName>
</protein>
<dbReference type="GO" id="GO:0016020">
    <property type="term" value="C:membrane"/>
    <property type="evidence" value="ECO:0007669"/>
    <property type="project" value="InterPro"/>
</dbReference>
<reference evidence="6" key="1">
    <citation type="submission" date="2017-09" db="EMBL/GenBank/DDBJ databases">
        <title>The complete genome of Sulfurospirillum sp. JPD-1.</title>
        <authorList>
            <person name="Goris T."/>
        </authorList>
    </citation>
    <scope>NUCLEOTIDE SEQUENCE [LARGE SCALE GENOMIC DNA]</scope>
    <source>
        <strain evidence="6">JPD-1</strain>
    </source>
</reference>
<evidence type="ECO:0000256" key="3">
    <source>
        <dbReference type="ARBA" id="ARBA00022729"/>
    </source>
</evidence>
<accession>A0A290HGS1</accession>
<organism evidence="5 6">
    <name type="scientific">Sulfurospirillum diekertiae</name>
    <dbReference type="NCBI Taxonomy" id="1854492"/>
    <lineage>
        <taxon>Bacteria</taxon>
        <taxon>Pseudomonadati</taxon>
        <taxon>Campylobacterota</taxon>
        <taxon>Epsilonproteobacteria</taxon>
        <taxon>Campylobacterales</taxon>
        <taxon>Sulfurospirillaceae</taxon>
        <taxon>Sulfurospirillum</taxon>
    </lineage>
</organism>